<feature type="binding site" evidence="9 11">
    <location>
        <position position="109"/>
    </location>
    <ligand>
        <name>substrate</name>
    </ligand>
</feature>
<dbReference type="InterPro" id="IPR001874">
    <property type="entry name" value="DHquinase_II"/>
</dbReference>
<dbReference type="NCBIfam" id="TIGR01088">
    <property type="entry name" value="aroQ"/>
    <property type="match status" value="1"/>
</dbReference>
<evidence type="ECO:0000256" key="7">
    <source>
        <dbReference type="ARBA" id="ARBA00023141"/>
    </source>
</evidence>
<dbReference type="Pfam" id="PF01220">
    <property type="entry name" value="DHquinase_II"/>
    <property type="match status" value="1"/>
</dbReference>
<evidence type="ECO:0000256" key="5">
    <source>
        <dbReference type="ARBA" id="ARBA00011193"/>
    </source>
</evidence>
<dbReference type="EMBL" id="QUQO01000001">
    <property type="protein sequence ID" value="RFB06204.1"/>
    <property type="molecule type" value="Genomic_DNA"/>
</dbReference>
<dbReference type="CDD" id="cd00466">
    <property type="entry name" value="DHQase_II"/>
    <property type="match status" value="1"/>
</dbReference>
<dbReference type="GO" id="GO:0008652">
    <property type="term" value="P:amino acid biosynthetic process"/>
    <property type="evidence" value="ECO:0007669"/>
    <property type="project" value="UniProtKB-KW"/>
</dbReference>
<evidence type="ECO:0000256" key="12">
    <source>
        <dbReference type="PIRSR" id="PIRSR001399-3"/>
    </source>
</evidence>
<evidence type="ECO:0000313" key="13">
    <source>
        <dbReference type="EMBL" id="RFB06204.1"/>
    </source>
</evidence>
<gene>
    <name evidence="9 13" type="primary">aroQ</name>
    <name evidence="13" type="ORF">DX908_13570</name>
</gene>
<accession>A0A371RL81</accession>
<dbReference type="GO" id="GO:0003855">
    <property type="term" value="F:3-dehydroquinate dehydratase activity"/>
    <property type="evidence" value="ECO:0007669"/>
    <property type="project" value="UniProtKB-UniRule"/>
</dbReference>
<dbReference type="InterPro" id="IPR018509">
    <property type="entry name" value="DHquinase_II_CS"/>
</dbReference>
<evidence type="ECO:0000256" key="8">
    <source>
        <dbReference type="ARBA" id="ARBA00023239"/>
    </source>
</evidence>
<evidence type="ECO:0000256" key="1">
    <source>
        <dbReference type="ARBA" id="ARBA00001864"/>
    </source>
</evidence>
<feature type="binding site" evidence="9 11">
    <location>
        <position position="78"/>
    </location>
    <ligand>
        <name>substrate</name>
    </ligand>
</feature>
<sequence>MRIDILNGPNLNLLGTREPEIYGSMTLAEIAEMVKEHAGESHQIIFEQTNSEGTLVDLIQRAGREADGLILNAASYTHTSIAVHDALKAVAVPKVEVHLSNPLAREEFRHHSYVSPVVNVVIAGAGPEGYRLAVTALINMTGS</sequence>
<comment type="pathway">
    <text evidence="3 9">Metabolic intermediate biosynthesis; chorismate biosynthesis; chorismate from D-erythrose 4-phosphate and phosphoenolpyruvate: step 3/7.</text>
</comment>
<dbReference type="OrthoDB" id="9790793at2"/>
<dbReference type="GO" id="GO:0009423">
    <property type="term" value="P:chorismate biosynthetic process"/>
    <property type="evidence" value="ECO:0007669"/>
    <property type="project" value="UniProtKB-UniRule"/>
</dbReference>
<evidence type="ECO:0000313" key="14">
    <source>
        <dbReference type="Proteomes" id="UP000264589"/>
    </source>
</evidence>
<evidence type="ECO:0000256" key="4">
    <source>
        <dbReference type="ARBA" id="ARBA00011037"/>
    </source>
</evidence>
<comment type="catalytic activity">
    <reaction evidence="1 9">
        <text>3-dehydroquinate = 3-dehydroshikimate + H2O</text>
        <dbReference type="Rhea" id="RHEA:21096"/>
        <dbReference type="ChEBI" id="CHEBI:15377"/>
        <dbReference type="ChEBI" id="CHEBI:16630"/>
        <dbReference type="ChEBI" id="CHEBI:32364"/>
        <dbReference type="EC" id="4.2.1.10"/>
    </reaction>
</comment>
<dbReference type="PROSITE" id="PS01029">
    <property type="entry name" value="DEHYDROQUINASE_II"/>
    <property type="match status" value="1"/>
</dbReference>
<dbReference type="GO" id="GO:0019631">
    <property type="term" value="P:quinate catabolic process"/>
    <property type="evidence" value="ECO:0007669"/>
    <property type="project" value="TreeGrafter"/>
</dbReference>
<dbReference type="PIRSF" id="PIRSF001399">
    <property type="entry name" value="DHquinase_II"/>
    <property type="match status" value="1"/>
</dbReference>
<evidence type="ECO:0000256" key="11">
    <source>
        <dbReference type="PIRSR" id="PIRSR001399-2"/>
    </source>
</evidence>
<comment type="caution">
    <text evidence="13">The sequence shown here is derived from an EMBL/GenBank/DDBJ whole genome shotgun (WGS) entry which is preliminary data.</text>
</comment>
<evidence type="ECO:0000256" key="2">
    <source>
        <dbReference type="ARBA" id="ARBA00003924"/>
    </source>
</evidence>
<feature type="binding site" evidence="9 11">
    <location>
        <begin position="99"/>
        <end position="100"/>
    </location>
    <ligand>
        <name>substrate</name>
    </ligand>
</feature>
<dbReference type="GO" id="GO:0009073">
    <property type="term" value="P:aromatic amino acid family biosynthetic process"/>
    <property type="evidence" value="ECO:0007669"/>
    <property type="project" value="UniProtKB-KW"/>
</dbReference>
<keyword evidence="8 9" id="KW-0456">Lyase</keyword>
<dbReference type="NCBIfam" id="NF003806">
    <property type="entry name" value="PRK05395.1-3"/>
    <property type="match status" value="1"/>
</dbReference>
<dbReference type="EC" id="4.2.1.10" evidence="6 9"/>
<dbReference type="PANTHER" id="PTHR21272:SF3">
    <property type="entry name" value="CATABOLIC 3-DEHYDROQUINASE"/>
    <property type="match status" value="1"/>
</dbReference>
<feature type="site" description="Transition state stabilizer" evidence="9 12">
    <location>
        <position position="17"/>
    </location>
</feature>
<comment type="similarity">
    <text evidence="4 9">Belongs to the type-II 3-dehydroquinase family.</text>
</comment>
<dbReference type="HAMAP" id="MF_00169">
    <property type="entry name" value="AroQ"/>
    <property type="match status" value="1"/>
</dbReference>
<feature type="active site" description="Proton acceptor" evidence="9 10">
    <location>
        <position position="22"/>
    </location>
</feature>
<feature type="active site" description="Proton donor" evidence="9 10">
    <location>
        <position position="98"/>
    </location>
</feature>
<dbReference type="InterPro" id="IPR036441">
    <property type="entry name" value="DHquinase_II_sf"/>
</dbReference>
<keyword evidence="7 9" id="KW-0057">Aromatic amino acid biosynthesis</keyword>
<organism evidence="13 14">
    <name type="scientific">Parvularcula marina</name>
    <dbReference type="NCBI Taxonomy" id="2292771"/>
    <lineage>
        <taxon>Bacteria</taxon>
        <taxon>Pseudomonadati</taxon>
        <taxon>Pseudomonadota</taxon>
        <taxon>Alphaproteobacteria</taxon>
        <taxon>Parvularculales</taxon>
        <taxon>Parvularculaceae</taxon>
        <taxon>Parvularcula</taxon>
    </lineage>
</organism>
<dbReference type="Proteomes" id="UP000264589">
    <property type="component" value="Unassembled WGS sequence"/>
</dbReference>
<dbReference type="PANTHER" id="PTHR21272">
    <property type="entry name" value="CATABOLIC 3-DEHYDROQUINASE"/>
    <property type="match status" value="1"/>
</dbReference>
<protein>
    <recommendedName>
        <fullName evidence="6 9">3-dehydroquinate dehydratase</fullName>
        <shortName evidence="9">3-dehydroquinase</shortName>
        <ecNumber evidence="6 9">4.2.1.10</ecNumber>
    </recommendedName>
    <alternativeName>
        <fullName evidence="9">Type II DHQase</fullName>
    </alternativeName>
</protein>
<keyword evidence="14" id="KW-1185">Reference proteome</keyword>
<feature type="binding site" evidence="9 11">
    <location>
        <position position="85"/>
    </location>
    <ligand>
        <name>substrate</name>
    </ligand>
</feature>
<dbReference type="NCBIfam" id="NF003805">
    <property type="entry name" value="PRK05395.1-2"/>
    <property type="match status" value="1"/>
</dbReference>
<dbReference type="UniPathway" id="UPA00053">
    <property type="reaction ID" value="UER00086"/>
</dbReference>
<name>A0A371RL81_9PROT</name>
<evidence type="ECO:0000256" key="10">
    <source>
        <dbReference type="PIRSR" id="PIRSR001399-1"/>
    </source>
</evidence>
<feature type="binding site" evidence="9 11">
    <location>
        <position position="72"/>
    </location>
    <ligand>
        <name>substrate</name>
    </ligand>
</feature>
<keyword evidence="9" id="KW-0028">Amino-acid biosynthesis</keyword>
<dbReference type="NCBIfam" id="NF003807">
    <property type="entry name" value="PRK05395.1-4"/>
    <property type="match status" value="1"/>
</dbReference>
<proteinExistence type="inferred from homology"/>
<evidence type="ECO:0000256" key="6">
    <source>
        <dbReference type="ARBA" id="ARBA00012060"/>
    </source>
</evidence>
<dbReference type="AlphaFoldDB" id="A0A371RL81"/>
<reference evidence="13 14" key="1">
    <citation type="submission" date="2018-08" db="EMBL/GenBank/DDBJ databases">
        <title>Parvularcula sp. SM1705, isolated from surface water of the South Sea China.</title>
        <authorList>
            <person name="Sun L."/>
        </authorList>
    </citation>
    <scope>NUCLEOTIDE SEQUENCE [LARGE SCALE GENOMIC DNA]</scope>
    <source>
        <strain evidence="13 14">SM1705</strain>
    </source>
</reference>
<dbReference type="SUPFAM" id="SSF52304">
    <property type="entry name" value="Type II 3-dehydroquinate dehydratase"/>
    <property type="match status" value="1"/>
</dbReference>
<evidence type="ECO:0000256" key="9">
    <source>
        <dbReference type="HAMAP-Rule" id="MF_00169"/>
    </source>
</evidence>
<dbReference type="RefSeq" id="WP_116392838.1">
    <property type="nucleotide sequence ID" value="NZ_QUQO01000001.1"/>
</dbReference>
<comment type="function">
    <text evidence="2 9">Catalyzes a trans-dehydration via an enolate intermediate.</text>
</comment>
<dbReference type="Gene3D" id="3.40.50.9100">
    <property type="entry name" value="Dehydroquinase, class II"/>
    <property type="match status" value="1"/>
</dbReference>
<evidence type="ECO:0000256" key="3">
    <source>
        <dbReference type="ARBA" id="ARBA00004902"/>
    </source>
</evidence>
<dbReference type="InParanoid" id="A0A371RL81"/>
<comment type="subunit">
    <text evidence="5 9">Homododecamer.</text>
</comment>